<dbReference type="InterPro" id="IPR023753">
    <property type="entry name" value="FAD/NAD-binding_dom"/>
</dbReference>
<accession>A0A1M5G1U2</accession>
<reference evidence="2 3" key="1">
    <citation type="submission" date="2016-11" db="EMBL/GenBank/DDBJ databases">
        <authorList>
            <person name="Jaros S."/>
            <person name="Januszkiewicz K."/>
            <person name="Wedrychowicz H."/>
        </authorList>
    </citation>
    <scope>NUCLEOTIDE SEQUENCE [LARGE SCALE GENOMIC DNA]</scope>
    <source>
        <strain evidence="2 3">DSM 21986</strain>
    </source>
</reference>
<evidence type="ECO:0000259" key="1">
    <source>
        <dbReference type="Pfam" id="PF07992"/>
    </source>
</evidence>
<dbReference type="RefSeq" id="WP_073065912.1">
    <property type="nucleotide sequence ID" value="NZ_FQUS01000016.1"/>
</dbReference>
<dbReference type="InterPro" id="IPR036188">
    <property type="entry name" value="FAD/NAD-bd_sf"/>
</dbReference>
<sequence>MKPTILVLGGGIGGVSAARELSRKIGNEDGINLARILVFEKEKSSLYAPSLTWMMVGKREEKQIYGDLSDVELGGIEVIHGEITSIDPEKRTVASNGTEYKGDYMVISLGTKLTDRHDLSRYGHNFYTSGGASSFYEELTQFEGGEIAVAVSSLPHKSPVAPYEAALLIDEFVREKDIRHKAGITLYTPETEPMDFASEEISEKVRRIMRQKDISYKPEHELISAGKNRLTFSTPGGQGATAAVPFDLLAFTPGHTSPDIIQEAGLTGTSGWVEVDMQTLETSYDNIYAIGDIISLPIGEGKMLPKAGVFAQYQADTVAHNIARKIRGKKPDKTFEPKGSYILDQGDKASKVDGSFDDGNLTIKTSSMIRHWEKILAEKTWFLKNF</sequence>
<dbReference type="Pfam" id="PF07992">
    <property type="entry name" value="Pyr_redox_2"/>
    <property type="match status" value="1"/>
</dbReference>
<dbReference type="STRING" id="1194090.SAMN05443144_11647"/>
<dbReference type="Gene3D" id="3.50.50.60">
    <property type="entry name" value="FAD/NAD(P)-binding domain"/>
    <property type="match status" value="2"/>
</dbReference>
<proteinExistence type="predicted"/>
<organism evidence="2 3">
    <name type="scientific">Fodinibius roseus</name>
    <dbReference type="NCBI Taxonomy" id="1194090"/>
    <lineage>
        <taxon>Bacteria</taxon>
        <taxon>Pseudomonadati</taxon>
        <taxon>Balneolota</taxon>
        <taxon>Balneolia</taxon>
        <taxon>Balneolales</taxon>
        <taxon>Balneolaceae</taxon>
        <taxon>Fodinibius</taxon>
    </lineage>
</organism>
<dbReference type="PRINTS" id="PR00368">
    <property type="entry name" value="FADPNR"/>
</dbReference>
<gene>
    <name evidence="2" type="ORF">SAMN05443144_11647</name>
</gene>
<dbReference type="SUPFAM" id="SSF51905">
    <property type="entry name" value="FAD/NAD(P)-binding domain"/>
    <property type="match status" value="2"/>
</dbReference>
<dbReference type="GO" id="GO:0016491">
    <property type="term" value="F:oxidoreductase activity"/>
    <property type="evidence" value="ECO:0007669"/>
    <property type="project" value="InterPro"/>
</dbReference>
<dbReference type="PANTHER" id="PTHR43755">
    <property type="match status" value="1"/>
</dbReference>
<evidence type="ECO:0000313" key="3">
    <source>
        <dbReference type="Proteomes" id="UP000184041"/>
    </source>
</evidence>
<protein>
    <submittedName>
        <fullName evidence="2">Sulfide:quinone oxidoreductase</fullName>
    </submittedName>
</protein>
<feature type="domain" description="FAD/NAD(P)-binding" evidence="1">
    <location>
        <begin position="4"/>
        <end position="302"/>
    </location>
</feature>
<name>A0A1M5G1U2_9BACT</name>
<dbReference type="Proteomes" id="UP000184041">
    <property type="component" value="Unassembled WGS sequence"/>
</dbReference>
<dbReference type="AlphaFoldDB" id="A0A1M5G1U2"/>
<dbReference type="PANTHER" id="PTHR43755:SF1">
    <property type="entry name" value="FAD-DEPENDENT PYRIDINE NUCLEOTIDE-DISULPHIDE OXIDOREDUCTASE"/>
    <property type="match status" value="1"/>
</dbReference>
<dbReference type="EMBL" id="FQUS01000016">
    <property type="protein sequence ID" value="SHF97402.1"/>
    <property type="molecule type" value="Genomic_DNA"/>
</dbReference>
<evidence type="ECO:0000313" key="2">
    <source>
        <dbReference type="EMBL" id="SHF97402.1"/>
    </source>
</evidence>
<keyword evidence="3" id="KW-1185">Reference proteome</keyword>
<dbReference type="InterPro" id="IPR052541">
    <property type="entry name" value="SQRD"/>
</dbReference>